<feature type="binding site" evidence="9">
    <location>
        <position position="200"/>
    </location>
    <ligand>
        <name>ATP</name>
        <dbReference type="ChEBI" id="CHEBI:30616"/>
    </ligand>
</feature>
<dbReference type="PROSITE" id="PS00107">
    <property type="entry name" value="PROTEIN_KINASE_ATP"/>
    <property type="match status" value="1"/>
</dbReference>
<keyword evidence="7 14" id="KW-0418">Kinase</keyword>
<dbReference type="Gene3D" id="1.10.510.10">
    <property type="entry name" value="Transferase(Phosphotransferase) domain 1"/>
    <property type="match status" value="1"/>
</dbReference>
<dbReference type="InterPro" id="IPR000719">
    <property type="entry name" value="Prot_kinase_dom"/>
</dbReference>
<evidence type="ECO:0000313" key="14">
    <source>
        <dbReference type="RefSeq" id="XP_033803841.1"/>
    </source>
</evidence>
<dbReference type="PROSITE" id="PS50011">
    <property type="entry name" value="PROTEIN_KINASE_DOM"/>
    <property type="match status" value="1"/>
</dbReference>
<dbReference type="AlphaFoldDB" id="A0A6P8RJN4"/>
<evidence type="ECO:0000256" key="11">
    <source>
        <dbReference type="SAM" id="MobiDB-lite"/>
    </source>
</evidence>
<dbReference type="GO" id="GO:0005524">
    <property type="term" value="F:ATP binding"/>
    <property type="evidence" value="ECO:0007669"/>
    <property type="project" value="UniProtKB-UniRule"/>
</dbReference>
<evidence type="ECO:0000256" key="5">
    <source>
        <dbReference type="ARBA" id="ARBA00022679"/>
    </source>
</evidence>
<evidence type="ECO:0000256" key="4">
    <source>
        <dbReference type="ARBA" id="ARBA00022527"/>
    </source>
</evidence>
<feature type="domain" description="Protein kinase" evidence="12">
    <location>
        <begin position="171"/>
        <end position="422"/>
    </location>
</feature>
<dbReference type="Gene3D" id="3.30.200.20">
    <property type="entry name" value="Phosphorylase Kinase, domain 1"/>
    <property type="match status" value="1"/>
</dbReference>
<dbReference type="PROSITE" id="PS00108">
    <property type="entry name" value="PROTEIN_KINASE_ST"/>
    <property type="match status" value="1"/>
</dbReference>
<dbReference type="Proteomes" id="UP000515159">
    <property type="component" value="Chromosome 6"/>
</dbReference>
<sequence>MPEQWARLLQTSNITISEQKKNPQAVLDVLEFYNSKKTSNSQKYMSFTDKSSEDYNASNSLNAKAVSETPAVLPVSEDDGDEDEASPPPVIAPRPEHTKSILTRSVIEPLPSPPTKDVAVSPGSPPLESTVLAEPLQRNTEKPKKKAKMSDEEILEKLRSIVSVGDPKKKYTRFEKIGQGASGTVYTAMDIATGQEVAIKQMNLQQQPKKELIINEILVMRENKNPNIVNYLDSYLVGDELWVVMEYLAGGSLTDVVTETCMDEGQIAAVCRECLQALEFLHSNQVIHRDIKSDNILLGMDGSVKLTDFGFCAQITPEQSKRSTMVGTPYWMAPEVVTRKAYGPKVDIWSLGIMAIEMVEGEPPYLNENPLRALYLIATNGTPELQNPEKLSSVFRDFLNCCLEMDVEKRGSANDLLQHLFLKTAKPLSSLTPLILAAKEAMKNSR</sequence>
<dbReference type="SUPFAM" id="SSF56112">
    <property type="entry name" value="Protein kinase-like (PK-like)"/>
    <property type="match status" value="1"/>
</dbReference>
<dbReference type="GO" id="GO:0005737">
    <property type="term" value="C:cytoplasm"/>
    <property type="evidence" value="ECO:0007669"/>
    <property type="project" value="UniProtKB-SubCell"/>
</dbReference>
<feature type="compositionally biased region" description="Acidic residues" evidence="11">
    <location>
        <begin position="76"/>
        <end position="85"/>
    </location>
</feature>
<dbReference type="InterPro" id="IPR051931">
    <property type="entry name" value="PAK3-like"/>
</dbReference>
<dbReference type="EC" id="2.7.11.1" evidence="2"/>
<evidence type="ECO:0000256" key="3">
    <source>
        <dbReference type="ARBA" id="ARBA00022490"/>
    </source>
</evidence>
<reference evidence="14" key="1">
    <citation type="submission" date="2025-08" db="UniProtKB">
        <authorList>
            <consortium name="RefSeq"/>
        </authorList>
    </citation>
    <scope>IDENTIFICATION</scope>
</reference>
<evidence type="ECO:0000256" key="10">
    <source>
        <dbReference type="RuleBase" id="RU000304"/>
    </source>
</evidence>
<comment type="similarity">
    <text evidence="10">Belongs to the protein kinase superfamily.</text>
</comment>
<dbReference type="GO" id="GO:0004674">
    <property type="term" value="F:protein serine/threonine kinase activity"/>
    <property type="evidence" value="ECO:0007669"/>
    <property type="project" value="UniProtKB-KW"/>
</dbReference>
<keyword evidence="4 10" id="KW-0723">Serine/threonine-protein kinase</keyword>
<dbReference type="RefSeq" id="XP_033803841.1">
    <property type="nucleotide sequence ID" value="XM_033947950.1"/>
</dbReference>
<dbReference type="InterPro" id="IPR011009">
    <property type="entry name" value="Kinase-like_dom_sf"/>
</dbReference>
<evidence type="ECO:0000259" key="12">
    <source>
        <dbReference type="PROSITE" id="PS50011"/>
    </source>
</evidence>
<comment type="subcellular location">
    <subcellularLocation>
        <location evidence="1">Cytoplasm</location>
    </subcellularLocation>
</comment>
<evidence type="ECO:0000256" key="9">
    <source>
        <dbReference type="PROSITE-ProRule" id="PRU10141"/>
    </source>
</evidence>
<keyword evidence="3" id="KW-0963">Cytoplasm</keyword>
<keyword evidence="6 9" id="KW-0547">Nucleotide-binding</keyword>
<feature type="region of interest" description="Disordered" evidence="11">
    <location>
        <begin position="38"/>
        <end position="150"/>
    </location>
</feature>
<protein>
    <recommendedName>
        <fullName evidence="2">non-specific serine/threonine protein kinase</fullName>
        <ecNumber evidence="2">2.7.11.1</ecNumber>
    </recommendedName>
</protein>
<dbReference type="Pfam" id="PF00069">
    <property type="entry name" value="Pkinase"/>
    <property type="match status" value="1"/>
</dbReference>
<dbReference type="InterPro" id="IPR000095">
    <property type="entry name" value="CRIB_dom"/>
</dbReference>
<dbReference type="FunFam" id="1.10.510.10:FF:000011">
    <property type="entry name" value="Non-specific serine/threonine protein kinase"/>
    <property type="match status" value="1"/>
</dbReference>
<evidence type="ECO:0000313" key="13">
    <source>
        <dbReference type="Proteomes" id="UP000515159"/>
    </source>
</evidence>
<dbReference type="SMART" id="SM00220">
    <property type="entry name" value="S_TKc"/>
    <property type="match status" value="1"/>
</dbReference>
<evidence type="ECO:0000256" key="2">
    <source>
        <dbReference type="ARBA" id="ARBA00012513"/>
    </source>
</evidence>
<evidence type="ECO:0000256" key="7">
    <source>
        <dbReference type="ARBA" id="ARBA00022777"/>
    </source>
</evidence>
<accession>A0A6P8RJN4</accession>
<keyword evidence="13" id="KW-1185">Reference proteome</keyword>
<evidence type="ECO:0000256" key="1">
    <source>
        <dbReference type="ARBA" id="ARBA00004496"/>
    </source>
</evidence>
<keyword evidence="5" id="KW-0808">Transferase</keyword>
<proteinExistence type="inferred from homology"/>
<dbReference type="PANTHER" id="PTHR45832">
    <property type="entry name" value="SERINE/THREONINE-PROTEIN KINASE SAMKA-RELATED-RELATED"/>
    <property type="match status" value="1"/>
</dbReference>
<feature type="compositionally biased region" description="Polar residues" evidence="11">
    <location>
        <begin position="38"/>
        <end position="62"/>
    </location>
</feature>
<dbReference type="GeneID" id="117362115"/>
<dbReference type="InterPro" id="IPR017441">
    <property type="entry name" value="Protein_kinase_ATP_BS"/>
</dbReference>
<evidence type="ECO:0000256" key="8">
    <source>
        <dbReference type="ARBA" id="ARBA00022840"/>
    </source>
</evidence>
<gene>
    <name evidence="14" type="primary">PAK1</name>
</gene>
<keyword evidence="8 9" id="KW-0067">ATP-binding</keyword>
<dbReference type="Gene3D" id="3.90.810.10">
    <property type="entry name" value="CRIB domain"/>
    <property type="match status" value="1"/>
</dbReference>
<organism evidence="13 14">
    <name type="scientific">Geotrypetes seraphini</name>
    <name type="common">Gaboon caecilian</name>
    <name type="synonym">Caecilia seraphini</name>
    <dbReference type="NCBI Taxonomy" id="260995"/>
    <lineage>
        <taxon>Eukaryota</taxon>
        <taxon>Metazoa</taxon>
        <taxon>Chordata</taxon>
        <taxon>Craniata</taxon>
        <taxon>Vertebrata</taxon>
        <taxon>Euteleostomi</taxon>
        <taxon>Amphibia</taxon>
        <taxon>Gymnophiona</taxon>
        <taxon>Geotrypetes</taxon>
    </lineage>
</organism>
<dbReference type="FunFam" id="3.30.200.20:FF:000069">
    <property type="entry name" value="Non-specific serine/threonine protein kinase"/>
    <property type="match status" value="1"/>
</dbReference>
<dbReference type="Pfam" id="PF00786">
    <property type="entry name" value="PBD"/>
    <property type="match status" value="1"/>
</dbReference>
<name>A0A6P8RJN4_GEOSA</name>
<dbReference type="InterPro" id="IPR036936">
    <property type="entry name" value="CRIB_dom_sf"/>
</dbReference>
<dbReference type="InterPro" id="IPR008271">
    <property type="entry name" value="Ser/Thr_kinase_AS"/>
</dbReference>
<dbReference type="PANTHER" id="PTHR45832:SF10">
    <property type="entry name" value="NON-SPECIFIC SERINE_THREONINE PROTEIN KINASE"/>
    <property type="match status" value="1"/>
</dbReference>
<dbReference type="CTD" id="5058"/>
<evidence type="ECO:0000256" key="6">
    <source>
        <dbReference type="ARBA" id="ARBA00022741"/>
    </source>
</evidence>